<evidence type="ECO:0000313" key="2">
    <source>
        <dbReference type="EMBL" id="GBP09753.1"/>
    </source>
</evidence>
<sequence>MALLKVLELFSKVLPLVLLLKLFISREVAALHKMETLKLQTILIATTELQIHQTLDTVNDNQGVATVFKKAVYCFPSWLIIFR</sequence>
<reference evidence="2 3" key="1">
    <citation type="journal article" date="2019" name="Commun. Biol.">
        <title>The bagworm genome reveals a unique fibroin gene that provides high tensile strength.</title>
        <authorList>
            <person name="Kono N."/>
            <person name="Nakamura H."/>
            <person name="Ohtoshi R."/>
            <person name="Tomita M."/>
            <person name="Numata K."/>
            <person name="Arakawa K."/>
        </authorList>
    </citation>
    <scope>NUCLEOTIDE SEQUENCE [LARGE SCALE GENOMIC DNA]</scope>
</reference>
<evidence type="ECO:0000256" key="1">
    <source>
        <dbReference type="SAM" id="SignalP"/>
    </source>
</evidence>
<comment type="caution">
    <text evidence="2">The sequence shown here is derived from an EMBL/GenBank/DDBJ whole genome shotgun (WGS) entry which is preliminary data.</text>
</comment>
<dbReference type="Proteomes" id="UP000299102">
    <property type="component" value="Unassembled WGS sequence"/>
</dbReference>
<feature type="signal peptide" evidence="1">
    <location>
        <begin position="1"/>
        <end position="30"/>
    </location>
</feature>
<organism evidence="2 3">
    <name type="scientific">Eumeta variegata</name>
    <name type="common">Bagworm moth</name>
    <name type="synonym">Eumeta japonica</name>
    <dbReference type="NCBI Taxonomy" id="151549"/>
    <lineage>
        <taxon>Eukaryota</taxon>
        <taxon>Metazoa</taxon>
        <taxon>Ecdysozoa</taxon>
        <taxon>Arthropoda</taxon>
        <taxon>Hexapoda</taxon>
        <taxon>Insecta</taxon>
        <taxon>Pterygota</taxon>
        <taxon>Neoptera</taxon>
        <taxon>Endopterygota</taxon>
        <taxon>Lepidoptera</taxon>
        <taxon>Glossata</taxon>
        <taxon>Ditrysia</taxon>
        <taxon>Tineoidea</taxon>
        <taxon>Psychidae</taxon>
        <taxon>Oiketicinae</taxon>
        <taxon>Eumeta</taxon>
    </lineage>
</organism>
<feature type="non-terminal residue" evidence="2">
    <location>
        <position position="83"/>
    </location>
</feature>
<keyword evidence="1" id="KW-0732">Signal</keyword>
<evidence type="ECO:0000313" key="3">
    <source>
        <dbReference type="Proteomes" id="UP000299102"/>
    </source>
</evidence>
<evidence type="ECO:0008006" key="4">
    <source>
        <dbReference type="Google" id="ProtNLM"/>
    </source>
</evidence>
<gene>
    <name evidence="2" type="ORF">EVAR_71884_1</name>
</gene>
<dbReference type="EMBL" id="BGZK01004575">
    <property type="protein sequence ID" value="GBP09753.1"/>
    <property type="molecule type" value="Genomic_DNA"/>
</dbReference>
<protein>
    <recommendedName>
        <fullName evidence="4">Secreted protein</fullName>
    </recommendedName>
</protein>
<accession>A0A4C1T5H1</accession>
<dbReference type="AlphaFoldDB" id="A0A4C1T5H1"/>
<feature type="chain" id="PRO_5020039614" description="Secreted protein" evidence="1">
    <location>
        <begin position="31"/>
        <end position="83"/>
    </location>
</feature>
<proteinExistence type="predicted"/>
<name>A0A4C1T5H1_EUMVA</name>
<keyword evidence="3" id="KW-1185">Reference proteome</keyword>